<sequence length="99" mass="9548">MIGAGEAAAHGSGRRPGRRLRAARRGAAVAAVVTAMVAAAGLLAAGVSEPARAAVTIGSGVLPMTGIDLTAQLTVAGLLVAAGGVLLLAAIAVARRRSE</sequence>
<evidence type="ECO:0008006" key="4">
    <source>
        <dbReference type="Google" id="ProtNLM"/>
    </source>
</evidence>
<dbReference type="EMBL" id="BAABJQ010000037">
    <property type="protein sequence ID" value="GAA5199400.1"/>
    <property type="molecule type" value="Genomic_DNA"/>
</dbReference>
<name>A0ABP9SRH9_9ACTN</name>
<protein>
    <recommendedName>
        <fullName evidence="4">LPXTG cell wall anchor domain-containing protein</fullName>
    </recommendedName>
</protein>
<evidence type="ECO:0000313" key="2">
    <source>
        <dbReference type="EMBL" id="GAA5199400.1"/>
    </source>
</evidence>
<keyword evidence="1" id="KW-1133">Transmembrane helix</keyword>
<proteinExistence type="predicted"/>
<comment type="caution">
    <text evidence="2">The sequence shown here is derived from an EMBL/GenBank/DDBJ whole genome shotgun (WGS) entry which is preliminary data.</text>
</comment>
<organism evidence="2 3">
    <name type="scientific">Rugosimonospora acidiphila</name>
    <dbReference type="NCBI Taxonomy" id="556531"/>
    <lineage>
        <taxon>Bacteria</taxon>
        <taxon>Bacillati</taxon>
        <taxon>Actinomycetota</taxon>
        <taxon>Actinomycetes</taxon>
        <taxon>Micromonosporales</taxon>
        <taxon>Micromonosporaceae</taxon>
        <taxon>Rugosimonospora</taxon>
    </lineage>
</organism>
<dbReference type="RefSeq" id="WP_345637966.1">
    <property type="nucleotide sequence ID" value="NZ_BAABJQ010000037.1"/>
</dbReference>
<keyword evidence="1" id="KW-0812">Transmembrane</keyword>
<reference evidence="3" key="1">
    <citation type="journal article" date="2019" name="Int. J. Syst. Evol. Microbiol.">
        <title>The Global Catalogue of Microorganisms (GCM) 10K type strain sequencing project: providing services to taxonomists for standard genome sequencing and annotation.</title>
        <authorList>
            <consortium name="The Broad Institute Genomics Platform"/>
            <consortium name="The Broad Institute Genome Sequencing Center for Infectious Disease"/>
            <person name="Wu L."/>
            <person name="Ma J."/>
        </authorList>
    </citation>
    <scope>NUCLEOTIDE SEQUENCE [LARGE SCALE GENOMIC DNA]</scope>
    <source>
        <strain evidence="3">JCM 18304</strain>
    </source>
</reference>
<dbReference type="Proteomes" id="UP001501570">
    <property type="component" value="Unassembled WGS sequence"/>
</dbReference>
<evidence type="ECO:0000313" key="3">
    <source>
        <dbReference type="Proteomes" id="UP001501570"/>
    </source>
</evidence>
<keyword evidence="1" id="KW-0472">Membrane</keyword>
<feature type="transmembrane region" description="Helical" evidence="1">
    <location>
        <begin position="69"/>
        <end position="94"/>
    </location>
</feature>
<accession>A0ABP9SRH9</accession>
<gene>
    <name evidence="2" type="ORF">GCM10023322_74960</name>
</gene>
<keyword evidence="3" id="KW-1185">Reference proteome</keyword>
<evidence type="ECO:0000256" key="1">
    <source>
        <dbReference type="SAM" id="Phobius"/>
    </source>
</evidence>